<gene>
    <name evidence="2" type="ORF">BW733_12955</name>
</gene>
<sequence length="374" mass="40215">MGSMRGDGAALEAAMAEADPTSLGAGERLRRVFGPEEAAWALGQVALRRKAVSKFPRAAEMLFTRDGLEQASRAPVAAWRAARFAEAGVREVWDLGCGIGADAMAFAEAGLRVVGVDADPATVEVAAHNLALVGGEARLGLAEEAELPEGAAVFLDPARRTTTGRTWNVADFTPPWQFVLDQLASDRFVCVKLGPGVPKELIPDGVRAGWLSERGDVVEATLWNRLPASTEAVVLPHELVAPDRPRELETRPVGRYLIEPDGAVIRAGLITEIAPGSPLWLLDPHTAYLSSDDPVDSPFGTTFEVDEVLPFDVRVLRRWVADRGVGTLEIKKRAIDVDPAALRRQLKPKGKASATIILARTVEGTKALIAHRIR</sequence>
<dbReference type="PANTHER" id="PTHR14741:SF32">
    <property type="entry name" value="TRIMETHYLGUANOSINE SYNTHASE"/>
    <property type="match status" value="1"/>
</dbReference>
<proteinExistence type="predicted"/>
<dbReference type="PANTHER" id="PTHR14741">
    <property type="entry name" value="S-ADENOSYLMETHIONINE-DEPENDENT METHYLTRANSFERASE RELATED"/>
    <property type="match status" value="1"/>
</dbReference>
<dbReference type="AlphaFoldDB" id="A0A1Q2CZL8"/>
<dbReference type="SUPFAM" id="SSF53335">
    <property type="entry name" value="S-adenosyl-L-methionine-dependent methyltransferases"/>
    <property type="match status" value="1"/>
</dbReference>
<organism evidence="2 3">
    <name type="scientific">Tessaracoccus flavescens</name>
    <dbReference type="NCBI Taxonomy" id="399497"/>
    <lineage>
        <taxon>Bacteria</taxon>
        <taxon>Bacillati</taxon>
        <taxon>Actinomycetota</taxon>
        <taxon>Actinomycetes</taxon>
        <taxon>Propionibacteriales</taxon>
        <taxon>Propionibacteriaceae</taxon>
        <taxon>Tessaracoccus</taxon>
    </lineage>
</organism>
<name>A0A1Q2CZL8_9ACTN</name>
<dbReference type="STRING" id="399497.BW733_12955"/>
<dbReference type="Pfam" id="PF06325">
    <property type="entry name" value="PrmA"/>
    <property type="match status" value="1"/>
</dbReference>
<dbReference type="InterPro" id="IPR041497">
    <property type="entry name" value="Thump-like"/>
</dbReference>
<dbReference type="InterPro" id="IPR029063">
    <property type="entry name" value="SAM-dependent_MTases_sf"/>
</dbReference>
<dbReference type="RefSeq" id="WP_077351032.1">
    <property type="nucleotide sequence ID" value="NZ_CP019607.1"/>
</dbReference>
<dbReference type="EMBL" id="CP019607">
    <property type="protein sequence ID" value="AQP51590.1"/>
    <property type="molecule type" value="Genomic_DNA"/>
</dbReference>
<evidence type="ECO:0000313" key="3">
    <source>
        <dbReference type="Proteomes" id="UP000188235"/>
    </source>
</evidence>
<dbReference type="Gene3D" id="3.40.50.150">
    <property type="entry name" value="Vaccinia Virus protein VP39"/>
    <property type="match status" value="1"/>
</dbReference>
<evidence type="ECO:0000259" key="1">
    <source>
        <dbReference type="Pfam" id="PF18096"/>
    </source>
</evidence>
<dbReference type="Pfam" id="PF18096">
    <property type="entry name" value="Thump_like"/>
    <property type="match status" value="1"/>
</dbReference>
<dbReference type="Proteomes" id="UP000188235">
    <property type="component" value="Chromosome"/>
</dbReference>
<evidence type="ECO:0000313" key="2">
    <source>
        <dbReference type="EMBL" id="AQP51590.1"/>
    </source>
</evidence>
<dbReference type="CDD" id="cd02440">
    <property type="entry name" value="AdoMet_MTases"/>
    <property type="match status" value="1"/>
</dbReference>
<protein>
    <recommendedName>
        <fullName evidence="1">THUMP-like domain-containing protein</fullName>
    </recommendedName>
</protein>
<keyword evidence="3" id="KW-1185">Reference proteome</keyword>
<reference evidence="2 3" key="1">
    <citation type="journal article" date="2008" name="Int. J. Syst. Evol. Microbiol.">
        <title>Tessaracoccus flavescens sp. nov., isolated from marine sediment.</title>
        <authorList>
            <person name="Lee D.W."/>
            <person name="Lee S.D."/>
        </authorList>
    </citation>
    <scope>NUCLEOTIDE SEQUENCE [LARGE SCALE GENOMIC DNA]</scope>
    <source>
        <strain evidence="2 3">SST-39T</strain>
    </source>
</reference>
<accession>A0A1Q2CZL8</accession>
<dbReference type="KEGG" id="tfa:BW733_12955"/>
<feature type="domain" description="THUMP-like" evidence="1">
    <location>
        <begin position="300"/>
        <end position="371"/>
    </location>
</feature>
<dbReference type="OrthoDB" id="9810570at2"/>